<dbReference type="GO" id="GO:0016151">
    <property type="term" value="F:nickel cation binding"/>
    <property type="evidence" value="ECO:0007669"/>
    <property type="project" value="UniProtKB-UniRule"/>
</dbReference>
<keyword evidence="1 4" id="KW-0533">Nickel</keyword>
<dbReference type="RefSeq" id="WP_066826619.1">
    <property type="nucleotide sequence ID" value="NZ_LTBA01000035.1"/>
</dbReference>
<dbReference type="Proteomes" id="UP000075531">
    <property type="component" value="Unassembled WGS sequence"/>
</dbReference>
<dbReference type="InterPro" id="IPR000688">
    <property type="entry name" value="HypA/HybF"/>
</dbReference>
<dbReference type="Gene3D" id="3.30.2320.80">
    <property type="match status" value="1"/>
</dbReference>
<proteinExistence type="inferred from homology"/>
<keyword evidence="6" id="KW-1185">Reference proteome</keyword>
<dbReference type="PATRIC" id="fig|1121338.3.peg.2266"/>
<evidence type="ECO:0000256" key="2">
    <source>
        <dbReference type="ARBA" id="ARBA00022723"/>
    </source>
</evidence>
<evidence type="ECO:0000313" key="5">
    <source>
        <dbReference type="EMBL" id="KYH32865.1"/>
    </source>
</evidence>
<gene>
    <name evidence="5" type="primary">hypA_2</name>
    <name evidence="4" type="synonym">hypA</name>
    <name evidence="5" type="ORF">CLTEP_21740</name>
</gene>
<dbReference type="PIRSF" id="PIRSF004761">
    <property type="entry name" value="Hydrgn_mat_HypA"/>
    <property type="match status" value="1"/>
</dbReference>
<accession>A0A151AYY3</accession>
<dbReference type="GO" id="GO:0051604">
    <property type="term" value="P:protein maturation"/>
    <property type="evidence" value="ECO:0007669"/>
    <property type="project" value="InterPro"/>
</dbReference>
<protein>
    <recommendedName>
        <fullName evidence="4">Hydrogenase maturation factor HypA</fullName>
    </recommendedName>
</protein>
<evidence type="ECO:0000256" key="4">
    <source>
        <dbReference type="HAMAP-Rule" id="MF_00213"/>
    </source>
</evidence>
<comment type="caution">
    <text evidence="5">The sequence shown here is derived from an EMBL/GenBank/DDBJ whole genome shotgun (WGS) entry which is preliminary data.</text>
</comment>
<feature type="binding site" evidence="4">
    <location>
        <position position="89"/>
    </location>
    <ligand>
        <name>Zn(2+)</name>
        <dbReference type="ChEBI" id="CHEBI:29105"/>
    </ligand>
</feature>
<dbReference type="AlphaFoldDB" id="A0A151AYY3"/>
<comment type="function">
    <text evidence="4">Involved in the maturation of [NiFe] hydrogenases. Required for nickel insertion into the metal center of the hydrogenase.</text>
</comment>
<feature type="binding site" evidence="4">
    <location>
        <position position="73"/>
    </location>
    <ligand>
        <name>Zn(2+)</name>
        <dbReference type="ChEBI" id="CHEBI:29105"/>
    </ligand>
</feature>
<dbReference type="PANTHER" id="PTHR34535:SF3">
    <property type="entry name" value="HYDROGENASE MATURATION FACTOR HYPA"/>
    <property type="match status" value="1"/>
</dbReference>
<keyword evidence="2 4" id="KW-0479">Metal-binding</keyword>
<feature type="binding site" evidence="4">
    <location>
        <position position="76"/>
    </location>
    <ligand>
        <name>Zn(2+)</name>
        <dbReference type="ChEBI" id="CHEBI:29105"/>
    </ligand>
</feature>
<reference evidence="5 6" key="1">
    <citation type="submission" date="2016-02" db="EMBL/GenBank/DDBJ databases">
        <title>Genome sequence of Clostridium tepidiprofundi DSM 19306.</title>
        <authorList>
            <person name="Poehlein A."/>
            <person name="Daniel R."/>
        </authorList>
    </citation>
    <scope>NUCLEOTIDE SEQUENCE [LARGE SCALE GENOMIC DNA]</scope>
    <source>
        <strain evidence="5 6">DSM 19306</strain>
    </source>
</reference>
<dbReference type="Pfam" id="PF01155">
    <property type="entry name" value="HypA"/>
    <property type="match status" value="1"/>
</dbReference>
<dbReference type="HAMAP" id="MF_00213">
    <property type="entry name" value="HypA_HybF"/>
    <property type="match status" value="1"/>
</dbReference>
<dbReference type="EMBL" id="LTBA01000035">
    <property type="protein sequence ID" value="KYH32865.1"/>
    <property type="molecule type" value="Genomic_DNA"/>
</dbReference>
<feature type="binding site" evidence="4">
    <location>
        <position position="2"/>
    </location>
    <ligand>
        <name>Ni(2+)</name>
        <dbReference type="ChEBI" id="CHEBI:49786"/>
    </ligand>
</feature>
<keyword evidence="3 4" id="KW-0862">Zinc</keyword>
<dbReference type="PANTHER" id="PTHR34535">
    <property type="entry name" value="HYDROGENASE MATURATION FACTOR HYPA"/>
    <property type="match status" value="1"/>
</dbReference>
<evidence type="ECO:0000256" key="3">
    <source>
        <dbReference type="ARBA" id="ARBA00022833"/>
    </source>
</evidence>
<dbReference type="OrthoDB" id="9800361at2"/>
<sequence length="113" mass="12610">MHELGVMIEVVKTVENIAEKNALSKIDTLVLQIGELSSIIPRYIEACYPAAVDGTILENTKLKIEILPGNAICYKCNKVFNVIENKSKCPNCESEKFDILCGKEFFIKEIIAC</sequence>
<comment type="similarity">
    <text evidence="4">Belongs to the HypA/HybF family.</text>
</comment>
<organism evidence="5 6">
    <name type="scientific">Clostridium tepidiprofundi DSM 19306</name>
    <dbReference type="NCBI Taxonomy" id="1121338"/>
    <lineage>
        <taxon>Bacteria</taxon>
        <taxon>Bacillati</taxon>
        <taxon>Bacillota</taxon>
        <taxon>Clostridia</taxon>
        <taxon>Eubacteriales</taxon>
        <taxon>Clostridiaceae</taxon>
        <taxon>Clostridium</taxon>
    </lineage>
</organism>
<feature type="binding site" evidence="4">
    <location>
        <position position="92"/>
    </location>
    <ligand>
        <name>Zn(2+)</name>
        <dbReference type="ChEBI" id="CHEBI:29105"/>
    </ligand>
</feature>
<evidence type="ECO:0000313" key="6">
    <source>
        <dbReference type="Proteomes" id="UP000075531"/>
    </source>
</evidence>
<name>A0A151AYY3_9CLOT</name>
<dbReference type="GO" id="GO:0008270">
    <property type="term" value="F:zinc ion binding"/>
    <property type="evidence" value="ECO:0007669"/>
    <property type="project" value="UniProtKB-UniRule"/>
</dbReference>
<evidence type="ECO:0000256" key="1">
    <source>
        <dbReference type="ARBA" id="ARBA00022596"/>
    </source>
</evidence>
<dbReference type="STRING" id="1121338.CLTEP_21740"/>